<dbReference type="GO" id="GO:0009298">
    <property type="term" value="P:GDP-mannose biosynthetic process"/>
    <property type="evidence" value="ECO:0007669"/>
    <property type="project" value="UniProtKB-UniPathway"/>
</dbReference>
<evidence type="ECO:0000313" key="2">
    <source>
        <dbReference type="Proteomes" id="UP000230423"/>
    </source>
</evidence>
<dbReference type="EMBL" id="KZ355123">
    <property type="protein sequence ID" value="PIO60604.1"/>
    <property type="molecule type" value="Genomic_DNA"/>
</dbReference>
<dbReference type="GO" id="GO:0005829">
    <property type="term" value="C:cytosol"/>
    <property type="evidence" value="ECO:0007669"/>
    <property type="project" value="TreeGrafter"/>
</dbReference>
<dbReference type="InterPro" id="IPR016305">
    <property type="entry name" value="Mannose-6-P_Isomerase"/>
</dbReference>
<dbReference type="GO" id="GO:0004476">
    <property type="term" value="F:mannose-6-phosphate isomerase activity"/>
    <property type="evidence" value="ECO:0007669"/>
    <property type="project" value="InterPro"/>
</dbReference>
<dbReference type="SUPFAM" id="SSF51182">
    <property type="entry name" value="RmlC-like cupins"/>
    <property type="match status" value="1"/>
</dbReference>
<protein>
    <submittedName>
        <fullName evidence="1">Uncharacterized protein</fullName>
    </submittedName>
</protein>
<dbReference type="PRINTS" id="PR00714">
    <property type="entry name" value="MAN6PISMRASE"/>
</dbReference>
<keyword evidence="2" id="KW-1185">Reference proteome</keyword>
<dbReference type="PANTHER" id="PTHR10309">
    <property type="entry name" value="MANNOSE-6-PHOSPHATE ISOMERASE"/>
    <property type="match status" value="1"/>
</dbReference>
<dbReference type="InterPro" id="IPR014710">
    <property type="entry name" value="RmlC-like_jellyroll"/>
</dbReference>
<proteinExistence type="predicted"/>
<dbReference type="InterPro" id="IPR011051">
    <property type="entry name" value="RmlC_Cupin_sf"/>
</dbReference>
<evidence type="ECO:0000313" key="1">
    <source>
        <dbReference type="EMBL" id="PIO60604.1"/>
    </source>
</evidence>
<name>A0A2G9TRJ1_TELCI</name>
<accession>A0A2G9TRJ1</accession>
<organism evidence="1 2">
    <name type="scientific">Teladorsagia circumcincta</name>
    <name type="common">Brown stomach worm</name>
    <name type="synonym">Ostertagia circumcincta</name>
    <dbReference type="NCBI Taxonomy" id="45464"/>
    <lineage>
        <taxon>Eukaryota</taxon>
        <taxon>Metazoa</taxon>
        <taxon>Ecdysozoa</taxon>
        <taxon>Nematoda</taxon>
        <taxon>Chromadorea</taxon>
        <taxon>Rhabditida</taxon>
        <taxon>Rhabditina</taxon>
        <taxon>Rhabditomorpha</taxon>
        <taxon>Strongyloidea</taxon>
        <taxon>Trichostrongylidae</taxon>
        <taxon>Teladorsagia</taxon>
    </lineage>
</organism>
<dbReference type="PANTHER" id="PTHR10309:SF0">
    <property type="entry name" value="MANNOSE-6-PHOSPHATE ISOMERASE"/>
    <property type="match status" value="1"/>
</dbReference>
<dbReference type="OrthoDB" id="6605218at2759"/>
<dbReference type="UniPathway" id="UPA00126">
    <property type="reaction ID" value="UER00423"/>
</dbReference>
<sequence>MHKLICSVQTYDWDCIECMACSDNTIRAGLTPKFKDIATLCANLTYVMSGPPIFPHKELAPGVTLYAPPVPEFAVQAVGAMATKFSAESASSIVVVIRGKAHFKVGSLDLEVHRGNVVFISAACGDVQIVNPSTDFMSYRAFTPKH</sequence>
<dbReference type="Proteomes" id="UP000230423">
    <property type="component" value="Unassembled WGS sequence"/>
</dbReference>
<dbReference type="Gene3D" id="2.60.120.10">
    <property type="entry name" value="Jelly Rolls"/>
    <property type="match status" value="1"/>
</dbReference>
<gene>
    <name evidence="1" type="ORF">TELCIR_17898</name>
</gene>
<reference evidence="1 2" key="1">
    <citation type="submission" date="2015-09" db="EMBL/GenBank/DDBJ databases">
        <title>Draft genome of the parasitic nematode Teladorsagia circumcincta isolate WARC Sus (inbred).</title>
        <authorList>
            <person name="Mitreva M."/>
        </authorList>
    </citation>
    <scope>NUCLEOTIDE SEQUENCE [LARGE SCALE GENOMIC DNA]</scope>
    <source>
        <strain evidence="1 2">S</strain>
    </source>
</reference>
<dbReference type="AlphaFoldDB" id="A0A2G9TRJ1"/>